<accession>A0A8J7Y8H0</accession>
<evidence type="ECO:0000313" key="1">
    <source>
        <dbReference type="EMBL" id="MBV0922686.1"/>
    </source>
</evidence>
<protein>
    <recommendedName>
        <fullName evidence="3">Rubrerythrin-like domain-containing protein</fullName>
    </recommendedName>
</protein>
<dbReference type="EMBL" id="JAHQXF010000001">
    <property type="protein sequence ID" value="MBV0922686.1"/>
    <property type="molecule type" value="Genomic_DNA"/>
</dbReference>
<gene>
    <name evidence="1" type="ORF">KTS45_00595</name>
</gene>
<evidence type="ECO:0008006" key="3">
    <source>
        <dbReference type="Google" id="ProtNLM"/>
    </source>
</evidence>
<dbReference type="AlphaFoldDB" id="A0A8J7Y8H0"/>
<keyword evidence="2" id="KW-1185">Reference proteome</keyword>
<proteinExistence type="predicted"/>
<dbReference type="OrthoDB" id="295069at2157"/>
<organism evidence="1 2">
    <name type="scientific">Haloarcula limicola</name>
    <dbReference type="NCBI Taxonomy" id="1429915"/>
    <lineage>
        <taxon>Archaea</taxon>
        <taxon>Methanobacteriati</taxon>
        <taxon>Methanobacteriota</taxon>
        <taxon>Stenosarchaea group</taxon>
        <taxon>Halobacteria</taxon>
        <taxon>Halobacteriales</taxon>
        <taxon>Haloarculaceae</taxon>
        <taxon>Haloarcula</taxon>
    </lineage>
</organism>
<reference evidence="1 2" key="1">
    <citation type="submission" date="2021-06" db="EMBL/GenBank/DDBJ databases">
        <title>New haloarchaea isolates fom saline soil.</title>
        <authorList>
            <person name="Duran-Viseras A."/>
            <person name="Sanchez-Porro C.S."/>
            <person name="Ventosa A."/>
        </authorList>
    </citation>
    <scope>NUCLEOTIDE SEQUENCE [LARGE SCALE GENOMIC DNA]</scope>
    <source>
        <strain evidence="1 2">JCM 183640</strain>
    </source>
</reference>
<dbReference type="Proteomes" id="UP000766550">
    <property type="component" value="Unassembled WGS sequence"/>
</dbReference>
<sequence>MSLLSRVSGLFGDETDEPTEMGYECVVCGKQTELPEAACPNCGGQMEEL</sequence>
<dbReference type="RefSeq" id="WP_162315868.1">
    <property type="nucleotide sequence ID" value="NZ_JAHQXF010000001.1"/>
</dbReference>
<comment type="caution">
    <text evidence="1">The sequence shown here is derived from an EMBL/GenBank/DDBJ whole genome shotgun (WGS) entry which is preliminary data.</text>
</comment>
<name>A0A8J7Y8H0_9EURY</name>
<evidence type="ECO:0000313" key="2">
    <source>
        <dbReference type="Proteomes" id="UP000766550"/>
    </source>
</evidence>